<evidence type="ECO:0000256" key="3">
    <source>
        <dbReference type="ARBA" id="ARBA00022676"/>
    </source>
</evidence>
<keyword evidence="5" id="KW-0378">Hydrolase</keyword>
<dbReference type="RefSeq" id="WP_353894205.1">
    <property type="nucleotide sequence ID" value="NZ_CP159485.1"/>
</dbReference>
<dbReference type="Pfam" id="PF03734">
    <property type="entry name" value="YkuD"/>
    <property type="match status" value="1"/>
</dbReference>
<dbReference type="Gene3D" id="1.10.101.10">
    <property type="entry name" value="PGBD-like superfamily/PGBD"/>
    <property type="match status" value="2"/>
</dbReference>
<evidence type="ECO:0000256" key="9">
    <source>
        <dbReference type="PROSITE-ProRule" id="PRU01373"/>
    </source>
</evidence>
<dbReference type="GO" id="GO:0005576">
    <property type="term" value="C:extracellular region"/>
    <property type="evidence" value="ECO:0007669"/>
    <property type="project" value="TreeGrafter"/>
</dbReference>
<evidence type="ECO:0000256" key="5">
    <source>
        <dbReference type="ARBA" id="ARBA00022801"/>
    </source>
</evidence>
<dbReference type="PANTHER" id="PTHR30582:SF24">
    <property type="entry name" value="L,D-TRANSPEPTIDASE ERFK_SRFK-RELATED"/>
    <property type="match status" value="1"/>
</dbReference>
<dbReference type="InterPro" id="IPR038063">
    <property type="entry name" value="Transpep_catalytic_dom"/>
</dbReference>
<dbReference type="InterPro" id="IPR002477">
    <property type="entry name" value="Peptidoglycan-bd-like"/>
</dbReference>
<accession>A0AAU8HWD0</accession>
<evidence type="ECO:0000256" key="2">
    <source>
        <dbReference type="ARBA" id="ARBA00005992"/>
    </source>
</evidence>
<evidence type="ECO:0000256" key="7">
    <source>
        <dbReference type="ARBA" id="ARBA00022984"/>
    </source>
</evidence>
<dbReference type="AlphaFoldDB" id="A0AAU8HWD0"/>
<dbReference type="Gene3D" id="2.40.440.10">
    <property type="entry name" value="L,D-transpeptidase catalytic domain-like"/>
    <property type="match status" value="1"/>
</dbReference>
<dbReference type="SUPFAM" id="SSF141523">
    <property type="entry name" value="L,D-transpeptidase catalytic domain-like"/>
    <property type="match status" value="1"/>
</dbReference>
<dbReference type="InterPro" id="IPR036365">
    <property type="entry name" value="PGBD-like_sf"/>
</dbReference>
<keyword evidence="6 9" id="KW-0133">Cell shape</keyword>
<evidence type="ECO:0000256" key="1">
    <source>
        <dbReference type="ARBA" id="ARBA00004752"/>
    </source>
</evidence>
<evidence type="ECO:0000256" key="4">
    <source>
        <dbReference type="ARBA" id="ARBA00022679"/>
    </source>
</evidence>
<comment type="similarity">
    <text evidence="2">Belongs to the YkuD family.</text>
</comment>
<gene>
    <name evidence="11" type="ORF">PRVXH_000988</name>
</gene>
<evidence type="ECO:0000256" key="6">
    <source>
        <dbReference type="ARBA" id="ARBA00022960"/>
    </source>
</evidence>
<keyword evidence="4" id="KW-0808">Transferase</keyword>
<dbReference type="GO" id="GO:0008360">
    <property type="term" value="P:regulation of cell shape"/>
    <property type="evidence" value="ECO:0007669"/>
    <property type="project" value="UniProtKB-UniRule"/>
</dbReference>
<dbReference type="GO" id="GO:0071972">
    <property type="term" value="F:peptidoglycan L,D-transpeptidase activity"/>
    <property type="evidence" value="ECO:0007669"/>
    <property type="project" value="TreeGrafter"/>
</dbReference>
<dbReference type="InterPro" id="IPR050979">
    <property type="entry name" value="LD-transpeptidase"/>
</dbReference>
<dbReference type="GO" id="GO:0016757">
    <property type="term" value="F:glycosyltransferase activity"/>
    <property type="evidence" value="ECO:0007669"/>
    <property type="project" value="UniProtKB-KW"/>
</dbReference>
<dbReference type="GO" id="GO:0018104">
    <property type="term" value="P:peptidoglycan-protein cross-linking"/>
    <property type="evidence" value="ECO:0007669"/>
    <property type="project" value="TreeGrafter"/>
</dbReference>
<dbReference type="Pfam" id="PF01471">
    <property type="entry name" value="PG_binding_1"/>
    <property type="match status" value="2"/>
</dbReference>
<evidence type="ECO:0000256" key="8">
    <source>
        <dbReference type="ARBA" id="ARBA00023316"/>
    </source>
</evidence>
<dbReference type="InterPro" id="IPR005490">
    <property type="entry name" value="LD_TPept_cat_dom"/>
</dbReference>
<comment type="pathway">
    <text evidence="1 9">Cell wall biogenesis; peptidoglycan biosynthesis.</text>
</comment>
<feature type="active site" description="Proton donor/acceptor" evidence="9">
    <location>
        <position position="208"/>
    </location>
</feature>
<sequence length="324" mass="35805">MVIVIKKKHIVLAFLAFVAATVMTLYIIPNEGSIAVSSNKDVYLESEALCRDKRQLKPQSPALEGVDVVELQISLERAGYYTGEHDGIYSASLIEAVKKLQRDNNLEPNGVVCDDVWEAMFDGKAETKLAITEAPAGDLVLVVDLDKRQLTVLEDGEEYAKFPVTIGLPQSPSPVGDFYVKNKGYPKGSGFGTRWMGLTVPWGGYGIHGTNNPGAIGGHGSAGCIRLFNRDVEKLYEWVDIGTPVILNSQRTPPKFRDVYQKGAGGQAVVYLQRALREKGFYEEPADSFFKEEEEEAVKRLQADYRLPRTGKTDANLIYLLGLR</sequence>
<evidence type="ECO:0000313" key="11">
    <source>
        <dbReference type="EMBL" id="XCI29657.1"/>
    </source>
</evidence>
<keyword evidence="7 9" id="KW-0573">Peptidoglycan synthesis</keyword>
<feature type="domain" description="L,D-TPase catalytic" evidence="10">
    <location>
        <begin position="139"/>
        <end position="248"/>
    </location>
</feature>
<dbReference type="GO" id="GO:0071555">
    <property type="term" value="P:cell wall organization"/>
    <property type="evidence" value="ECO:0007669"/>
    <property type="project" value="UniProtKB-UniRule"/>
</dbReference>
<reference evidence="11" key="1">
    <citation type="journal article" date="2018" name="Antonie Van Leeuwenhoek">
        <title>Proteinivorax hydrogeniformans sp. nov., an anaerobic, haloalkaliphilic bacterium fermenting proteinaceous compounds with high hydrogen production.</title>
        <authorList>
            <person name="Boltyanskaya Y."/>
            <person name="Detkova E."/>
            <person name="Pimenov N."/>
            <person name="Kevbrin V."/>
        </authorList>
    </citation>
    <scope>NUCLEOTIDE SEQUENCE</scope>
    <source>
        <strain evidence="11">Z-710</strain>
    </source>
</reference>
<dbReference type="CDD" id="cd16913">
    <property type="entry name" value="YkuD_like"/>
    <property type="match status" value="1"/>
</dbReference>
<dbReference type="InterPro" id="IPR036366">
    <property type="entry name" value="PGBDSf"/>
</dbReference>
<name>A0AAU8HWD0_9FIRM</name>
<proteinExistence type="inferred from homology"/>
<dbReference type="PANTHER" id="PTHR30582">
    <property type="entry name" value="L,D-TRANSPEPTIDASE"/>
    <property type="match status" value="1"/>
</dbReference>
<keyword evidence="3" id="KW-0328">Glycosyltransferase</keyword>
<dbReference type="SUPFAM" id="SSF47090">
    <property type="entry name" value="PGBD-like"/>
    <property type="match status" value="2"/>
</dbReference>
<keyword evidence="8 9" id="KW-0961">Cell wall biogenesis/degradation</keyword>
<dbReference type="EMBL" id="CP159485">
    <property type="protein sequence ID" value="XCI29657.1"/>
    <property type="molecule type" value="Genomic_DNA"/>
</dbReference>
<feature type="active site" description="Nucleophile" evidence="9">
    <location>
        <position position="224"/>
    </location>
</feature>
<protein>
    <submittedName>
        <fullName evidence="11">Peptidoglycan-binding protein</fullName>
    </submittedName>
</protein>
<dbReference type="PROSITE" id="PS52029">
    <property type="entry name" value="LD_TPASE"/>
    <property type="match status" value="1"/>
</dbReference>
<evidence type="ECO:0000259" key="10">
    <source>
        <dbReference type="PROSITE" id="PS52029"/>
    </source>
</evidence>
<organism evidence="11">
    <name type="scientific">Proteinivorax hydrogeniformans</name>
    <dbReference type="NCBI Taxonomy" id="1826727"/>
    <lineage>
        <taxon>Bacteria</taxon>
        <taxon>Bacillati</taxon>
        <taxon>Bacillota</taxon>
        <taxon>Clostridia</taxon>
        <taxon>Eubacteriales</taxon>
        <taxon>Proteinivoracaceae</taxon>
        <taxon>Proteinivorax</taxon>
    </lineage>
</organism>
<reference evidence="11" key="2">
    <citation type="submission" date="2024-06" db="EMBL/GenBank/DDBJ databases">
        <authorList>
            <person name="Petrova K.O."/>
            <person name="Toshchakov S.V."/>
            <person name="Boltjanskaja Y.V."/>
            <person name="Kevbrin V.V."/>
        </authorList>
    </citation>
    <scope>NUCLEOTIDE SEQUENCE</scope>
    <source>
        <strain evidence="11">Z-710</strain>
    </source>
</reference>